<gene>
    <name evidence="2" type="ORF">DEBURN_LOCUS4250</name>
</gene>
<dbReference type="AlphaFoldDB" id="A0A9N8WQG3"/>
<sequence length="252" mass="28968">MQVHLDKDCRGAPDNAKLKKRTNPFFNNEQSNEQLNETSTICPSFKLPNRRKLATELLDKVFEEVKEESDKEILLAQNLCMSSDDWSNINQELFSAVITDTANDIIKINEVKSVVDDAKNIAKYFKSHTQSMAKFKCIQCENYESRTLNMEAAGYNEFTSYVNSQFSHEDFVEQFVELVKFRTIKILSILTSSAAAECNFSTFGFIHSKIQEIDTDKEINEGDDNILQYFDIISENIDLIHLIDDLNNNDDE</sequence>
<proteinExistence type="predicted"/>
<protein>
    <submittedName>
        <fullName evidence="2">138_t:CDS:1</fullName>
    </submittedName>
</protein>
<dbReference type="OrthoDB" id="2401650at2759"/>
<dbReference type="Proteomes" id="UP000789706">
    <property type="component" value="Unassembled WGS sequence"/>
</dbReference>
<evidence type="ECO:0000313" key="2">
    <source>
        <dbReference type="EMBL" id="CAG8492455.1"/>
    </source>
</evidence>
<feature type="region of interest" description="Disordered" evidence="1">
    <location>
        <begin position="1"/>
        <end position="22"/>
    </location>
</feature>
<name>A0A9N8WQG3_9GLOM</name>
<keyword evidence="3" id="KW-1185">Reference proteome</keyword>
<dbReference type="EMBL" id="CAJVPK010000312">
    <property type="protein sequence ID" value="CAG8492455.1"/>
    <property type="molecule type" value="Genomic_DNA"/>
</dbReference>
<organism evidence="2 3">
    <name type="scientific">Diversispora eburnea</name>
    <dbReference type="NCBI Taxonomy" id="1213867"/>
    <lineage>
        <taxon>Eukaryota</taxon>
        <taxon>Fungi</taxon>
        <taxon>Fungi incertae sedis</taxon>
        <taxon>Mucoromycota</taxon>
        <taxon>Glomeromycotina</taxon>
        <taxon>Glomeromycetes</taxon>
        <taxon>Diversisporales</taxon>
        <taxon>Diversisporaceae</taxon>
        <taxon>Diversispora</taxon>
    </lineage>
</organism>
<comment type="caution">
    <text evidence="2">The sequence shown here is derived from an EMBL/GenBank/DDBJ whole genome shotgun (WGS) entry which is preliminary data.</text>
</comment>
<reference evidence="2" key="1">
    <citation type="submission" date="2021-06" db="EMBL/GenBank/DDBJ databases">
        <authorList>
            <person name="Kallberg Y."/>
            <person name="Tangrot J."/>
            <person name="Rosling A."/>
        </authorList>
    </citation>
    <scope>NUCLEOTIDE SEQUENCE</scope>
    <source>
        <strain evidence="2">AZ414A</strain>
    </source>
</reference>
<evidence type="ECO:0000256" key="1">
    <source>
        <dbReference type="SAM" id="MobiDB-lite"/>
    </source>
</evidence>
<feature type="compositionally biased region" description="Basic and acidic residues" evidence="1">
    <location>
        <begin position="1"/>
        <end position="11"/>
    </location>
</feature>
<accession>A0A9N8WQG3</accession>
<evidence type="ECO:0000313" key="3">
    <source>
        <dbReference type="Proteomes" id="UP000789706"/>
    </source>
</evidence>